<gene>
    <name evidence="1" type="ORF">CUN60_00970</name>
</gene>
<reference evidence="2" key="1">
    <citation type="submission" date="2017-11" db="EMBL/GenBank/DDBJ databases">
        <authorList>
            <person name="Chan K.G."/>
            <person name="Lee L.S."/>
        </authorList>
    </citation>
    <scope>NUCLEOTIDE SEQUENCE [LARGE SCALE GENOMIC DNA]</scope>
    <source>
        <strain evidence="2">DSM 100970</strain>
    </source>
</reference>
<proteinExistence type="predicted"/>
<organism evidence="1 2">
    <name type="scientific">Aquella oligotrophica</name>
    <dbReference type="NCBI Taxonomy" id="2067065"/>
    <lineage>
        <taxon>Bacteria</taxon>
        <taxon>Pseudomonadati</taxon>
        <taxon>Pseudomonadota</taxon>
        <taxon>Betaproteobacteria</taxon>
        <taxon>Neisseriales</taxon>
        <taxon>Neisseriaceae</taxon>
        <taxon>Aquella</taxon>
    </lineage>
</organism>
<dbReference type="SUPFAM" id="SSF143011">
    <property type="entry name" value="RelE-like"/>
    <property type="match status" value="1"/>
</dbReference>
<dbReference type="Gene3D" id="3.30.2310.20">
    <property type="entry name" value="RelE-like"/>
    <property type="match status" value="1"/>
</dbReference>
<evidence type="ECO:0000313" key="2">
    <source>
        <dbReference type="Proteomes" id="UP000236655"/>
    </source>
</evidence>
<dbReference type="KEGG" id="nba:CUN60_00970"/>
<dbReference type="InterPro" id="IPR035093">
    <property type="entry name" value="RelE/ParE_toxin_dom_sf"/>
</dbReference>
<protein>
    <submittedName>
        <fullName evidence="1">Plasmid stabilization protein</fullName>
    </submittedName>
</protein>
<dbReference type="Proteomes" id="UP000236655">
    <property type="component" value="Chromosome"/>
</dbReference>
<name>A0A2I7N3A1_9NEIS</name>
<dbReference type="EMBL" id="CP024847">
    <property type="protein sequence ID" value="AUR50931.1"/>
    <property type="molecule type" value="Genomic_DNA"/>
</dbReference>
<evidence type="ECO:0000313" key="1">
    <source>
        <dbReference type="EMBL" id="AUR50931.1"/>
    </source>
</evidence>
<accession>A0A2I7N3A1</accession>
<dbReference type="AlphaFoldDB" id="A0A2I7N3A1"/>
<sequence>MDNPIVPKDRLHGTDSKECYKTKLRSQGIRLVYAVERDLVTLVVIGVGKRENDDVYNELQ</sequence>
<keyword evidence="2" id="KW-1185">Reference proteome</keyword>